<accession>A0A9P3LHE7</accession>
<dbReference type="Proteomes" id="UP000703269">
    <property type="component" value="Unassembled WGS sequence"/>
</dbReference>
<feature type="region of interest" description="Disordered" evidence="1">
    <location>
        <begin position="18"/>
        <end position="39"/>
    </location>
</feature>
<sequence>MQPLRRIRRFIPLILRQNNSSKPSAPSTDGRQTPLPPQYDRPTSLYAICEVQEVLLRRFPRKLVDTILLEADYCVDLFMGTGPAGARGGSNSVQTLQIATPDPLEHIARITVKVTGLGRPITGLDDHREDEGTHNHARTWYTVSGSIEEEHGLATPHFAANLHYVTEPQVHKFVWDRNSALVQQVKHSKAVALWAHSSSINWTNVVKETMITISMYPF</sequence>
<name>A0A9P3LHE7_9APHY</name>
<protein>
    <submittedName>
        <fullName evidence="2">Uncharacterized protein</fullName>
    </submittedName>
</protein>
<dbReference type="AlphaFoldDB" id="A0A9P3LHE7"/>
<gene>
    <name evidence="2" type="ORF">PsYK624_114270</name>
</gene>
<keyword evidence="3" id="KW-1185">Reference proteome</keyword>
<evidence type="ECO:0000313" key="3">
    <source>
        <dbReference type="Proteomes" id="UP000703269"/>
    </source>
</evidence>
<feature type="compositionally biased region" description="Polar residues" evidence="1">
    <location>
        <begin position="18"/>
        <end position="31"/>
    </location>
</feature>
<evidence type="ECO:0000256" key="1">
    <source>
        <dbReference type="SAM" id="MobiDB-lite"/>
    </source>
</evidence>
<organism evidence="2 3">
    <name type="scientific">Phanerochaete sordida</name>
    <dbReference type="NCBI Taxonomy" id="48140"/>
    <lineage>
        <taxon>Eukaryota</taxon>
        <taxon>Fungi</taxon>
        <taxon>Dikarya</taxon>
        <taxon>Basidiomycota</taxon>
        <taxon>Agaricomycotina</taxon>
        <taxon>Agaricomycetes</taxon>
        <taxon>Polyporales</taxon>
        <taxon>Phanerochaetaceae</taxon>
        <taxon>Phanerochaete</taxon>
    </lineage>
</organism>
<evidence type="ECO:0000313" key="2">
    <source>
        <dbReference type="EMBL" id="GJE95245.1"/>
    </source>
</evidence>
<dbReference type="EMBL" id="BPQB01000047">
    <property type="protein sequence ID" value="GJE95245.1"/>
    <property type="molecule type" value="Genomic_DNA"/>
</dbReference>
<proteinExistence type="predicted"/>
<comment type="caution">
    <text evidence="2">The sequence shown here is derived from an EMBL/GenBank/DDBJ whole genome shotgun (WGS) entry which is preliminary data.</text>
</comment>
<reference evidence="2 3" key="1">
    <citation type="submission" date="2021-08" db="EMBL/GenBank/DDBJ databases">
        <title>Draft Genome Sequence of Phanerochaete sordida strain YK-624.</title>
        <authorList>
            <person name="Mori T."/>
            <person name="Dohra H."/>
            <person name="Suzuki T."/>
            <person name="Kawagishi H."/>
            <person name="Hirai H."/>
        </authorList>
    </citation>
    <scope>NUCLEOTIDE SEQUENCE [LARGE SCALE GENOMIC DNA]</scope>
    <source>
        <strain evidence="2 3">YK-624</strain>
    </source>
</reference>